<feature type="region of interest" description="Disordered" evidence="1">
    <location>
        <begin position="1"/>
        <end position="21"/>
    </location>
</feature>
<dbReference type="Proteomes" id="UP001055439">
    <property type="component" value="Chromosome 5"/>
</dbReference>
<proteinExistence type="predicted"/>
<dbReference type="EMBL" id="CP097507">
    <property type="protein sequence ID" value="URE03978.1"/>
    <property type="molecule type" value="Genomic_DNA"/>
</dbReference>
<accession>A0A9E7G069</accession>
<sequence>RKNQVAAAGERSRCGSPCSSPRLDLVDDSVVGSEAGGPEGVDRGAPAGVELLAPATVTASFIPLEQCPSVPQMKYLLPGLVRRVSPTLKVLPEAHAV</sequence>
<feature type="non-terminal residue" evidence="2">
    <location>
        <position position="1"/>
    </location>
</feature>
<gene>
    <name evidence="2" type="ORF">MUK42_20417</name>
</gene>
<evidence type="ECO:0000313" key="2">
    <source>
        <dbReference type="EMBL" id="URE03977.1"/>
    </source>
</evidence>
<dbReference type="EMBL" id="CP097507">
    <property type="protein sequence ID" value="URE03977.1"/>
    <property type="molecule type" value="Genomic_DNA"/>
</dbReference>
<organism evidence="2 3">
    <name type="scientific">Musa troglodytarum</name>
    <name type="common">fe'i banana</name>
    <dbReference type="NCBI Taxonomy" id="320322"/>
    <lineage>
        <taxon>Eukaryota</taxon>
        <taxon>Viridiplantae</taxon>
        <taxon>Streptophyta</taxon>
        <taxon>Embryophyta</taxon>
        <taxon>Tracheophyta</taxon>
        <taxon>Spermatophyta</taxon>
        <taxon>Magnoliopsida</taxon>
        <taxon>Liliopsida</taxon>
        <taxon>Zingiberales</taxon>
        <taxon>Musaceae</taxon>
        <taxon>Musa</taxon>
    </lineage>
</organism>
<protein>
    <submittedName>
        <fullName evidence="2">Uncharacterized protein</fullName>
    </submittedName>
</protein>
<evidence type="ECO:0000313" key="3">
    <source>
        <dbReference type="Proteomes" id="UP001055439"/>
    </source>
</evidence>
<evidence type="ECO:0000256" key="1">
    <source>
        <dbReference type="SAM" id="MobiDB-lite"/>
    </source>
</evidence>
<dbReference type="AlphaFoldDB" id="A0A9E7G069"/>
<name>A0A9E7G069_9LILI</name>
<keyword evidence="3" id="KW-1185">Reference proteome</keyword>
<reference evidence="2" key="1">
    <citation type="submission" date="2022-05" db="EMBL/GenBank/DDBJ databases">
        <title>The Musa troglodytarum L. genome provides insights into the mechanism of non-climacteric behaviour and enrichment of carotenoids.</title>
        <authorList>
            <person name="Wang J."/>
        </authorList>
    </citation>
    <scope>NUCLEOTIDE SEQUENCE</scope>
    <source>
        <tissue evidence="2">Leaf</tissue>
    </source>
</reference>